<dbReference type="GO" id="GO:0009279">
    <property type="term" value="C:cell outer membrane"/>
    <property type="evidence" value="ECO:0007669"/>
    <property type="project" value="UniProtKB-SubCell"/>
</dbReference>
<feature type="chain" id="PRO_5012458334" description="Transporter" evidence="6">
    <location>
        <begin position="22"/>
        <end position="407"/>
    </location>
</feature>
<dbReference type="AlphaFoldDB" id="A0A1R1I8Y6"/>
<dbReference type="GO" id="GO:1990281">
    <property type="term" value="C:efflux pump complex"/>
    <property type="evidence" value="ECO:0007669"/>
    <property type="project" value="TreeGrafter"/>
</dbReference>
<keyword evidence="5" id="KW-0998">Cell outer membrane</keyword>
<reference evidence="7 8" key="1">
    <citation type="submission" date="2016-10" db="EMBL/GenBank/DDBJ databases">
        <title>Alkaliphiles isolated from bioreactors.</title>
        <authorList>
            <person name="Salah Z."/>
            <person name="Rout S.P."/>
            <person name="Humphreys P.N."/>
        </authorList>
    </citation>
    <scope>NUCLEOTIDE SEQUENCE [LARGE SCALE GENOMIC DNA]</scope>
    <source>
        <strain evidence="7 8">ZS02</strain>
    </source>
</reference>
<evidence type="ECO:0000256" key="1">
    <source>
        <dbReference type="ARBA" id="ARBA00004442"/>
    </source>
</evidence>
<organism evidence="7 8">
    <name type="scientific">Azonexus hydrophilus</name>
    <dbReference type="NCBI Taxonomy" id="418702"/>
    <lineage>
        <taxon>Bacteria</taxon>
        <taxon>Pseudomonadati</taxon>
        <taxon>Pseudomonadota</taxon>
        <taxon>Betaproteobacteria</taxon>
        <taxon>Rhodocyclales</taxon>
        <taxon>Azonexaceae</taxon>
        <taxon>Azonexus</taxon>
    </lineage>
</organism>
<dbReference type="STRING" id="418702.BJN45_08560"/>
<name>A0A1R1I8Y6_9RHOO</name>
<proteinExistence type="predicted"/>
<keyword evidence="4" id="KW-0472">Membrane</keyword>
<gene>
    <name evidence="7" type="ORF">BJN45_08560</name>
</gene>
<dbReference type="Proteomes" id="UP000187526">
    <property type="component" value="Unassembled WGS sequence"/>
</dbReference>
<dbReference type="PANTHER" id="PTHR30026:SF20">
    <property type="entry name" value="OUTER MEMBRANE PROTEIN TOLC"/>
    <property type="match status" value="1"/>
</dbReference>
<evidence type="ECO:0000256" key="3">
    <source>
        <dbReference type="ARBA" id="ARBA00022692"/>
    </source>
</evidence>
<accession>A0A1R1I8Y6</accession>
<dbReference type="GO" id="GO:0015562">
    <property type="term" value="F:efflux transmembrane transporter activity"/>
    <property type="evidence" value="ECO:0007669"/>
    <property type="project" value="InterPro"/>
</dbReference>
<dbReference type="InterPro" id="IPR051906">
    <property type="entry name" value="TolC-like"/>
</dbReference>
<keyword evidence="3" id="KW-0812">Transmembrane</keyword>
<protein>
    <recommendedName>
        <fullName evidence="9">Transporter</fullName>
    </recommendedName>
</protein>
<evidence type="ECO:0000313" key="7">
    <source>
        <dbReference type="EMBL" id="OMG55182.1"/>
    </source>
</evidence>
<dbReference type="EMBL" id="MTHD01000002">
    <property type="protein sequence ID" value="OMG55182.1"/>
    <property type="molecule type" value="Genomic_DNA"/>
</dbReference>
<dbReference type="Gene3D" id="1.20.1600.10">
    <property type="entry name" value="Outer membrane efflux proteins (OEP)"/>
    <property type="match status" value="1"/>
</dbReference>
<dbReference type="SUPFAM" id="SSF56954">
    <property type="entry name" value="Outer membrane efflux proteins (OEP)"/>
    <property type="match status" value="1"/>
</dbReference>
<evidence type="ECO:0000313" key="8">
    <source>
        <dbReference type="Proteomes" id="UP000187526"/>
    </source>
</evidence>
<evidence type="ECO:0000256" key="6">
    <source>
        <dbReference type="SAM" id="SignalP"/>
    </source>
</evidence>
<comment type="caution">
    <text evidence="7">The sequence shown here is derived from an EMBL/GenBank/DDBJ whole genome shotgun (WGS) entry which is preliminary data.</text>
</comment>
<evidence type="ECO:0000256" key="4">
    <source>
        <dbReference type="ARBA" id="ARBA00023136"/>
    </source>
</evidence>
<keyword evidence="2" id="KW-1134">Transmembrane beta strand</keyword>
<evidence type="ECO:0000256" key="5">
    <source>
        <dbReference type="ARBA" id="ARBA00023237"/>
    </source>
</evidence>
<evidence type="ECO:0000256" key="2">
    <source>
        <dbReference type="ARBA" id="ARBA00022452"/>
    </source>
</evidence>
<dbReference type="GO" id="GO:0015288">
    <property type="term" value="F:porin activity"/>
    <property type="evidence" value="ECO:0007669"/>
    <property type="project" value="TreeGrafter"/>
</dbReference>
<evidence type="ECO:0008006" key="9">
    <source>
        <dbReference type="Google" id="ProtNLM"/>
    </source>
</evidence>
<feature type="signal peptide" evidence="6">
    <location>
        <begin position="1"/>
        <end position="21"/>
    </location>
</feature>
<comment type="subcellular location">
    <subcellularLocation>
        <location evidence="1">Cell outer membrane</location>
    </subcellularLocation>
</comment>
<keyword evidence="6" id="KW-0732">Signal</keyword>
<dbReference type="PANTHER" id="PTHR30026">
    <property type="entry name" value="OUTER MEMBRANE PROTEIN TOLC"/>
    <property type="match status" value="1"/>
</dbReference>
<dbReference type="RefSeq" id="WP_076093995.1">
    <property type="nucleotide sequence ID" value="NZ_MTHD01000002.1"/>
</dbReference>
<keyword evidence="8" id="KW-1185">Reference proteome</keyword>
<sequence length="407" mass="44006">MRVPMRIVCLLALALVNPVRAETAQNLKQAFAAAWSRQPVTHALPEQRAAAAARVAAAASWTPEPAAVEIGGRSDRFNRDRGAEEVELGLAIPLWLPGERSGSRALAEAGSGLLEGRTAWLRMQLAGELRAAWWDWQLAREEYLLADGQVTAARRLRDDVTRRVAAGDLARADLHQADGALAGALAEQADAEARREAAAGRLQWLTGQPAADVPAVAEAVPAEPADEAWLATHPALAVLTARAEEARQAQGLARVRSRTNPELLVATRRERGATGEAIEQSWSLGLRIPLSSGPRHAAAIAEAGAGRVEAEIEAGRERERLLQTAQLARSQWQAAERRRQASDERARLARESQGFFDKAFRLGESDLPTRLRIAQEAFAAERAAQRARIQQAAALSAYRQALGLLPE</sequence>